<evidence type="ECO:0000313" key="3">
    <source>
        <dbReference type="EMBL" id="KAF2015326.1"/>
    </source>
</evidence>
<feature type="compositionally biased region" description="Low complexity" evidence="1">
    <location>
        <begin position="284"/>
        <end position="298"/>
    </location>
</feature>
<organism evidence="3 4">
    <name type="scientific">Aaosphaeria arxii CBS 175.79</name>
    <dbReference type="NCBI Taxonomy" id="1450172"/>
    <lineage>
        <taxon>Eukaryota</taxon>
        <taxon>Fungi</taxon>
        <taxon>Dikarya</taxon>
        <taxon>Ascomycota</taxon>
        <taxon>Pezizomycotina</taxon>
        <taxon>Dothideomycetes</taxon>
        <taxon>Pleosporomycetidae</taxon>
        <taxon>Pleosporales</taxon>
        <taxon>Pleosporales incertae sedis</taxon>
        <taxon>Aaosphaeria</taxon>
    </lineage>
</organism>
<protein>
    <recommendedName>
        <fullName evidence="2">Sld7 C-terminal domain-containing protein</fullName>
    </recommendedName>
</protein>
<evidence type="ECO:0000259" key="2">
    <source>
        <dbReference type="Pfam" id="PF18596"/>
    </source>
</evidence>
<feature type="region of interest" description="Disordered" evidence="1">
    <location>
        <begin position="350"/>
        <end position="369"/>
    </location>
</feature>
<dbReference type="AlphaFoldDB" id="A0A6A5XR02"/>
<dbReference type="RefSeq" id="XP_033383665.1">
    <property type="nucleotide sequence ID" value="XM_033521562.1"/>
</dbReference>
<evidence type="ECO:0000313" key="4">
    <source>
        <dbReference type="Proteomes" id="UP000799778"/>
    </source>
</evidence>
<dbReference type="InterPro" id="IPR041260">
    <property type="entry name" value="Sld7_C"/>
</dbReference>
<dbReference type="GeneID" id="54278959"/>
<name>A0A6A5XR02_9PLEO</name>
<evidence type="ECO:0000256" key="1">
    <source>
        <dbReference type="SAM" id="MobiDB-lite"/>
    </source>
</evidence>
<feature type="domain" description="Sld7 C-terminal" evidence="2">
    <location>
        <begin position="331"/>
        <end position="432"/>
    </location>
</feature>
<dbReference type="EMBL" id="ML978069">
    <property type="protein sequence ID" value="KAF2015326.1"/>
    <property type="molecule type" value="Genomic_DNA"/>
</dbReference>
<dbReference type="Pfam" id="PF18596">
    <property type="entry name" value="Sld7_C"/>
    <property type="match status" value="1"/>
</dbReference>
<feature type="compositionally biased region" description="Basic residues" evidence="1">
    <location>
        <begin position="352"/>
        <end position="361"/>
    </location>
</feature>
<feature type="region of interest" description="Disordered" evidence="1">
    <location>
        <begin position="262"/>
        <end position="331"/>
    </location>
</feature>
<keyword evidence="4" id="KW-1185">Reference proteome</keyword>
<feature type="compositionally biased region" description="Polar residues" evidence="1">
    <location>
        <begin position="313"/>
        <end position="323"/>
    </location>
</feature>
<feature type="compositionally biased region" description="Basic and acidic residues" evidence="1">
    <location>
        <begin position="299"/>
        <end position="310"/>
    </location>
</feature>
<dbReference type="Proteomes" id="UP000799778">
    <property type="component" value="Unassembled WGS sequence"/>
</dbReference>
<proteinExistence type="predicted"/>
<accession>A0A6A5XR02</accession>
<dbReference type="OrthoDB" id="4205424at2759"/>
<gene>
    <name evidence="3" type="ORF">BU24DRAFT_175371</name>
</gene>
<reference evidence="3" key="1">
    <citation type="journal article" date="2020" name="Stud. Mycol.">
        <title>101 Dothideomycetes genomes: a test case for predicting lifestyles and emergence of pathogens.</title>
        <authorList>
            <person name="Haridas S."/>
            <person name="Albert R."/>
            <person name="Binder M."/>
            <person name="Bloem J."/>
            <person name="Labutti K."/>
            <person name="Salamov A."/>
            <person name="Andreopoulos B."/>
            <person name="Baker S."/>
            <person name="Barry K."/>
            <person name="Bills G."/>
            <person name="Bluhm B."/>
            <person name="Cannon C."/>
            <person name="Castanera R."/>
            <person name="Culley D."/>
            <person name="Daum C."/>
            <person name="Ezra D."/>
            <person name="Gonzalez J."/>
            <person name="Henrissat B."/>
            <person name="Kuo A."/>
            <person name="Liang C."/>
            <person name="Lipzen A."/>
            <person name="Lutzoni F."/>
            <person name="Magnuson J."/>
            <person name="Mondo S."/>
            <person name="Nolan M."/>
            <person name="Ohm R."/>
            <person name="Pangilinan J."/>
            <person name="Park H.-J."/>
            <person name="Ramirez L."/>
            <person name="Alfaro M."/>
            <person name="Sun H."/>
            <person name="Tritt A."/>
            <person name="Yoshinaga Y."/>
            <person name="Zwiers L.-H."/>
            <person name="Turgeon B."/>
            <person name="Goodwin S."/>
            <person name="Spatafora J."/>
            <person name="Crous P."/>
            <person name="Grigoriev I."/>
        </authorList>
    </citation>
    <scope>NUCLEOTIDE SEQUENCE</scope>
    <source>
        <strain evidence="3">CBS 175.79</strain>
    </source>
</reference>
<sequence length="510" mass="56027">MISDIWSGDIALSDHEVIKDIVFAAQNLALSSAFSDVSLRFLATVYTAHIPLYLAAGPSLDVWTTNECTSQWFQSILLSQADAMPASIAPEPDAQHWWCKARSQSPIGILVQVNGHVPGKGENNVTEILFYGTVATPVSANLPTPPPSSAEALYGNPEHLSELHVHALPLSSERWHIEASSENDNLSHSMGKHDLDIEPQFLPAKNEMVDVPSPKRKKDIFEEANQLRSKKKRHMGESIAAAAAKTNELQSVFRHGRSVSIDTKGYSADSRPTSAHAAISRPQSMRLSRSPSVSSDTRPSSRKESHEMHVKRSTLSQMETVSAASEEPTIESRNKDALSRVVMAAMRMHGLQQRKKTKSRRTSVAPSVKSMEQFNEEITAEEAAKDEEFKLIYHQTYKGAALALRKHMATKSLHFQPDRLRDVVEKLLMIFCTDPLTQPLPLDDTTDILATPGGSNQLKVPGSSHSRASPFDLPSGRALAALKQTHQGPIHTGSPVPKGVEQTDYFGAFE</sequence>